<dbReference type="SMART" id="SM00360">
    <property type="entry name" value="RRM"/>
    <property type="match status" value="2"/>
</dbReference>
<feature type="compositionally biased region" description="Low complexity" evidence="2">
    <location>
        <begin position="599"/>
        <end position="617"/>
    </location>
</feature>
<dbReference type="InterPro" id="IPR050441">
    <property type="entry name" value="RBM"/>
</dbReference>
<dbReference type="InterPro" id="IPR012677">
    <property type="entry name" value="Nucleotide-bd_a/b_plait_sf"/>
</dbReference>
<feature type="compositionally biased region" description="Low complexity" evidence="2">
    <location>
        <begin position="146"/>
        <end position="165"/>
    </location>
</feature>
<feature type="domain" description="RRM" evidence="3">
    <location>
        <begin position="189"/>
        <end position="267"/>
    </location>
</feature>
<accession>A0A3D8RUC8</accession>
<evidence type="ECO:0000259" key="3">
    <source>
        <dbReference type="PROSITE" id="PS50102"/>
    </source>
</evidence>
<feature type="region of interest" description="Disordered" evidence="2">
    <location>
        <begin position="599"/>
        <end position="640"/>
    </location>
</feature>
<proteinExistence type="predicted"/>
<feature type="region of interest" description="Disordered" evidence="2">
    <location>
        <begin position="87"/>
        <end position="171"/>
    </location>
</feature>
<keyword evidence="1" id="KW-0694">RNA-binding</keyword>
<dbReference type="SUPFAM" id="SSF54928">
    <property type="entry name" value="RNA-binding domain, RBD"/>
    <property type="match status" value="2"/>
</dbReference>
<organism evidence="4 5">
    <name type="scientific">Coleophoma cylindrospora</name>
    <dbReference type="NCBI Taxonomy" id="1849047"/>
    <lineage>
        <taxon>Eukaryota</taxon>
        <taxon>Fungi</taxon>
        <taxon>Dikarya</taxon>
        <taxon>Ascomycota</taxon>
        <taxon>Pezizomycotina</taxon>
        <taxon>Leotiomycetes</taxon>
        <taxon>Helotiales</taxon>
        <taxon>Dermateaceae</taxon>
        <taxon>Coleophoma</taxon>
    </lineage>
</organism>
<dbReference type="PROSITE" id="PS50102">
    <property type="entry name" value="RRM"/>
    <property type="match status" value="2"/>
</dbReference>
<protein>
    <recommendedName>
        <fullName evidence="3">RRM domain-containing protein</fullName>
    </recommendedName>
</protein>
<dbReference type="Pfam" id="PF00076">
    <property type="entry name" value="RRM_1"/>
    <property type="match status" value="1"/>
</dbReference>
<dbReference type="InterPro" id="IPR035979">
    <property type="entry name" value="RBD_domain_sf"/>
</dbReference>
<evidence type="ECO:0000256" key="2">
    <source>
        <dbReference type="SAM" id="MobiDB-lite"/>
    </source>
</evidence>
<dbReference type="CDD" id="cd00590">
    <property type="entry name" value="RRM_SF"/>
    <property type="match status" value="1"/>
</dbReference>
<sequence length="640" mass="69258">MSPTTPDTSGTMTSIRAEGAGTAGSSADAKPATMTSYDDGHDDGIVSESGDEAPGGVLLHDIGALSLEDDNAVDVTIKSTGRYSINAAKRGSSSSKGFTPGGTKRYTHPFVRNSGRRDDPFAFTPSKTKRTSGGSFKSAEKESLMSRNWRSGSDRSGSSSNGSNGHALVTHDGREISGNNAQAYYPPAYCIFVANLLATASDEVLTASVTEAFRKYGQVFVKVRRDNKGMPYSFAQFTCQRHANEAMIFGNGKMINGRACRIEQTNANRMYYICKKNGSSLEASEAKQILGIYGKVTTWNTSVLEQQYQNLGPGVIAYFDLFETGRMACQTFSNHPLYAMHLVAPNKSPNAAALARADAESRVFLEKYEVDRRSVFVGNLPVGVSEYDIAGLFSEFGSIRNVHVMDQPSKHPEGGQYFFAFVEFTTIESAQRATANMDRRSYLGKTLRVAAKDSSHGRKIGLASAPSSFVRRHPSADTFQSPAPRRRSEQERMPLSVPSPVHQAVVQYPPPPPPVAQSYANFPVSYQQYPEWNPFLNGLGLLQHPGYGYATHPSPPYPGVPFTPYTSPGPSSVSFMSGSPGYPAAGASQYSQYAPQYQLPTPPQWAMAPQQVAAPQPESGEAAPVKGGDEEVAQRTTEHQ</sequence>
<evidence type="ECO:0000313" key="4">
    <source>
        <dbReference type="EMBL" id="RDW77401.1"/>
    </source>
</evidence>
<reference evidence="4 5" key="1">
    <citation type="journal article" date="2018" name="IMA Fungus">
        <title>IMA Genome-F 9: Draft genome sequence of Annulohypoxylon stygium, Aspergillus mulundensis, Berkeleyomyces basicola (syn. Thielaviopsis basicola), Ceratocystis smalleyi, two Cercospora beticola strains, Coleophoma cylindrospora, Fusarium fracticaudum, Phialophora cf. hyalina, and Morchella septimelata.</title>
        <authorList>
            <person name="Wingfield B.D."/>
            <person name="Bills G.F."/>
            <person name="Dong Y."/>
            <person name="Huang W."/>
            <person name="Nel W.J."/>
            <person name="Swalarsk-Parry B.S."/>
            <person name="Vaghefi N."/>
            <person name="Wilken P.M."/>
            <person name="An Z."/>
            <person name="de Beer Z.W."/>
            <person name="De Vos L."/>
            <person name="Chen L."/>
            <person name="Duong T.A."/>
            <person name="Gao Y."/>
            <person name="Hammerbacher A."/>
            <person name="Kikkert J.R."/>
            <person name="Li Y."/>
            <person name="Li H."/>
            <person name="Li K."/>
            <person name="Li Q."/>
            <person name="Liu X."/>
            <person name="Ma X."/>
            <person name="Naidoo K."/>
            <person name="Pethybridge S.J."/>
            <person name="Sun J."/>
            <person name="Steenkamp E.T."/>
            <person name="van der Nest M.A."/>
            <person name="van Wyk S."/>
            <person name="Wingfield M.J."/>
            <person name="Xiong C."/>
            <person name="Yue Q."/>
            <person name="Zhang X."/>
        </authorList>
    </citation>
    <scope>NUCLEOTIDE SEQUENCE [LARGE SCALE GENOMIC DNA]</scope>
    <source>
        <strain evidence="4 5">BP6252</strain>
    </source>
</reference>
<dbReference type="EMBL" id="PDLM01000005">
    <property type="protein sequence ID" value="RDW77401.1"/>
    <property type="molecule type" value="Genomic_DNA"/>
</dbReference>
<name>A0A3D8RUC8_9HELO</name>
<feature type="region of interest" description="Disordered" evidence="2">
    <location>
        <begin position="463"/>
        <end position="496"/>
    </location>
</feature>
<gene>
    <name evidence="4" type="ORF">BP6252_05454</name>
</gene>
<keyword evidence="5" id="KW-1185">Reference proteome</keyword>
<dbReference type="Gene3D" id="3.30.70.330">
    <property type="match status" value="2"/>
</dbReference>
<evidence type="ECO:0000256" key="1">
    <source>
        <dbReference type="PROSITE-ProRule" id="PRU00176"/>
    </source>
</evidence>
<evidence type="ECO:0000313" key="5">
    <source>
        <dbReference type="Proteomes" id="UP000256645"/>
    </source>
</evidence>
<dbReference type="Proteomes" id="UP000256645">
    <property type="component" value="Unassembled WGS sequence"/>
</dbReference>
<dbReference type="OrthoDB" id="410044at2759"/>
<comment type="caution">
    <text evidence="4">The sequence shown here is derived from an EMBL/GenBank/DDBJ whole genome shotgun (WGS) entry which is preliminary data.</text>
</comment>
<dbReference type="InterPro" id="IPR003954">
    <property type="entry name" value="RRM_euk-type"/>
</dbReference>
<dbReference type="PANTHER" id="PTHR48034">
    <property type="entry name" value="TRANSFORMER-2 SEX-DETERMINING PROTEIN-RELATED"/>
    <property type="match status" value="1"/>
</dbReference>
<dbReference type="SMART" id="SM00361">
    <property type="entry name" value="RRM_1"/>
    <property type="match status" value="1"/>
</dbReference>
<dbReference type="InterPro" id="IPR000504">
    <property type="entry name" value="RRM_dom"/>
</dbReference>
<dbReference type="AlphaFoldDB" id="A0A3D8RUC8"/>
<feature type="compositionally biased region" description="Basic and acidic residues" evidence="2">
    <location>
        <begin position="627"/>
        <end position="640"/>
    </location>
</feature>
<dbReference type="STRING" id="1849047.A0A3D8RUC8"/>
<feature type="compositionally biased region" description="Polar residues" evidence="2">
    <location>
        <begin position="1"/>
        <end position="14"/>
    </location>
</feature>
<feature type="region of interest" description="Disordered" evidence="2">
    <location>
        <begin position="1"/>
        <end position="54"/>
    </location>
</feature>
<feature type="domain" description="RRM" evidence="3">
    <location>
        <begin position="373"/>
        <end position="454"/>
    </location>
</feature>
<dbReference type="GO" id="GO:0003723">
    <property type="term" value="F:RNA binding"/>
    <property type="evidence" value="ECO:0007669"/>
    <property type="project" value="UniProtKB-UniRule"/>
</dbReference>